<gene>
    <name evidence="13" type="primary">yidC</name>
    <name evidence="16" type="ORF">DN068_10250</name>
</gene>
<dbReference type="InterPro" id="IPR001708">
    <property type="entry name" value="YidC/ALB3/OXA1/COX18"/>
</dbReference>
<reference evidence="16 17" key="1">
    <citation type="submission" date="2018-06" db="EMBL/GenBank/DDBJ databases">
        <title>Mucibacter soli gen. nov., sp. nov., a new member of the family Chitinophagaceae producing mucin.</title>
        <authorList>
            <person name="Kim M.-K."/>
            <person name="Park S."/>
            <person name="Kim T.-S."/>
            <person name="Joung Y."/>
            <person name="Han J.-H."/>
            <person name="Kim S.B."/>
        </authorList>
    </citation>
    <scope>NUCLEOTIDE SEQUENCE [LARGE SCALE GENOMIC DNA]</scope>
    <source>
        <strain evidence="16 17">R1-15</strain>
    </source>
</reference>
<keyword evidence="9 13" id="KW-0472">Membrane</keyword>
<evidence type="ECO:0000256" key="4">
    <source>
        <dbReference type="ARBA" id="ARBA00022448"/>
    </source>
</evidence>
<dbReference type="GO" id="GO:0051205">
    <property type="term" value="P:protein insertion into membrane"/>
    <property type="evidence" value="ECO:0007669"/>
    <property type="project" value="TreeGrafter"/>
</dbReference>
<dbReference type="GO" id="GO:0005886">
    <property type="term" value="C:plasma membrane"/>
    <property type="evidence" value="ECO:0007669"/>
    <property type="project" value="UniProtKB-SubCell"/>
</dbReference>
<keyword evidence="8 13" id="KW-1133">Transmembrane helix</keyword>
<evidence type="ECO:0000256" key="7">
    <source>
        <dbReference type="ARBA" id="ARBA00022927"/>
    </source>
</evidence>
<protein>
    <recommendedName>
        <fullName evidence="3 13">Membrane protein insertase YidC</fullName>
    </recommendedName>
    <alternativeName>
        <fullName evidence="12 13">Foldase YidC</fullName>
    </alternativeName>
    <alternativeName>
        <fullName evidence="11 13">Membrane integrase YidC</fullName>
    </alternativeName>
    <alternativeName>
        <fullName evidence="13">Membrane protein YidC</fullName>
    </alternativeName>
</protein>
<keyword evidence="6 13" id="KW-0812">Transmembrane</keyword>
<feature type="domain" description="Membrane insertase YidC N-terminal" evidence="15">
    <location>
        <begin position="84"/>
        <end position="340"/>
    </location>
</feature>
<evidence type="ECO:0000256" key="8">
    <source>
        <dbReference type="ARBA" id="ARBA00022989"/>
    </source>
</evidence>
<evidence type="ECO:0000313" key="17">
    <source>
        <dbReference type="Proteomes" id="UP000248745"/>
    </source>
</evidence>
<dbReference type="HAMAP" id="MF_01810">
    <property type="entry name" value="YidC_type1"/>
    <property type="match status" value="1"/>
</dbReference>
<comment type="subunit">
    <text evidence="13">Interacts with the Sec translocase complex via SecD. Specifically interacts with transmembrane segments of nascent integral membrane proteins during membrane integration.</text>
</comment>
<name>A0A2W2B921_9BACT</name>
<dbReference type="PANTHER" id="PTHR12428:SF65">
    <property type="entry name" value="CYTOCHROME C OXIDASE ASSEMBLY PROTEIN COX18, MITOCHONDRIAL"/>
    <property type="match status" value="1"/>
</dbReference>
<dbReference type="InterPro" id="IPR019998">
    <property type="entry name" value="Membr_insert_YidC"/>
</dbReference>
<dbReference type="RefSeq" id="WP_110998823.1">
    <property type="nucleotide sequence ID" value="NZ_QKTW01000016.1"/>
</dbReference>
<dbReference type="Pfam" id="PF14849">
    <property type="entry name" value="YidC_periplas"/>
    <property type="match status" value="1"/>
</dbReference>
<sequence>MDRNNVIGFSLLAALLIGYIVYNNHSQKVMLEQKQKDSVAYAIAHPIPKIDSTALKAKLAVADSVTDSIRRSMPPAYNGTAQMVKLENKKLALTFTTKGAYPVVANVKDYKTYTQQPLLLFNGEGNKLSVTLPINNNGVASSDLYFVPTQKTETNGDQTVDFAADLGGGKKIDIVYTLPADAYMMKCAINVTGMPANSLPLLWETQALHTEKDVTTERTTTQVYYRFKNDDHDYFTVKGDEKKSLSDNTHWLALRTHYFNSTLISDNSSFGRVDINANVTLPDSNVVVKSKNTMELALSAGATQTANFSWFIGPNDYRTLKSYNIGLDDMVPLGYGLFAFVKYINKWVLIPIFYFLGSFITNYGIIIMLMTIFIRLILSFFTYKSYLSAAKMRVLKPEVDALREKYKDDQQKFGMEQMKLFRTAGVNPLGGCLPMLFQIPILFAMYYLFPSFIEFRQQSFLWAGDLSTYDSIMKLPFNVPFYGDHISLFTLLMTASSLFLALYNRNMTAQDPNNPMMKYMPFVFPIMLMGVFNKMAAALTFYYFFSNCLSILQQFIIQKYIIDEKKIHAQIQENKNKPVTPSKWQQRIDEMQKAQAARPKK</sequence>
<dbReference type="NCBIfam" id="TIGR03592">
    <property type="entry name" value="yidC_oxa1_cterm"/>
    <property type="match status" value="1"/>
</dbReference>
<dbReference type="InterPro" id="IPR028053">
    <property type="entry name" value="Membr_insert_YidC_N"/>
</dbReference>
<dbReference type="PRINTS" id="PR00701">
    <property type="entry name" value="60KDINNERMP"/>
</dbReference>
<evidence type="ECO:0000259" key="15">
    <source>
        <dbReference type="Pfam" id="PF14849"/>
    </source>
</evidence>
<dbReference type="InterPro" id="IPR038221">
    <property type="entry name" value="YidC_periplasmic_sf"/>
</dbReference>
<dbReference type="NCBIfam" id="NF002356">
    <property type="entry name" value="PRK01318.2-3"/>
    <property type="match status" value="1"/>
</dbReference>
<evidence type="ECO:0000256" key="5">
    <source>
        <dbReference type="ARBA" id="ARBA00022475"/>
    </source>
</evidence>
<organism evidence="16 17">
    <name type="scientific">Taibaiella soli</name>
    <dbReference type="NCBI Taxonomy" id="1649169"/>
    <lineage>
        <taxon>Bacteria</taxon>
        <taxon>Pseudomonadati</taxon>
        <taxon>Bacteroidota</taxon>
        <taxon>Chitinophagia</taxon>
        <taxon>Chitinophagales</taxon>
        <taxon>Chitinophagaceae</taxon>
        <taxon>Taibaiella</taxon>
    </lineage>
</organism>
<evidence type="ECO:0000256" key="11">
    <source>
        <dbReference type="ARBA" id="ARBA00033245"/>
    </source>
</evidence>
<dbReference type="PANTHER" id="PTHR12428">
    <property type="entry name" value="OXA1"/>
    <property type="match status" value="1"/>
</dbReference>
<dbReference type="CDD" id="cd20070">
    <property type="entry name" value="5TM_YidC_Alb3"/>
    <property type="match status" value="1"/>
</dbReference>
<dbReference type="AlphaFoldDB" id="A0A2W2B921"/>
<evidence type="ECO:0000313" key="16">
    <source>
        <dbReference type="EMBL" id="PZF72789.1"/>
    </source>
</evidence>
<evidence type="ECO:0000256" key="9">
    <source>
        <dbReference type="ARBA" id="ARBA00023136"/>
    </source>
</evidence>
<dbReference type="InterPro" id="IPR047196">
    <property type="entry name" value="YidC_ALB_C"/>
</dbReference>
<dbReference type="Pfam" id="PF02096">
    <property type="entry name" value="60KD_IMP"/>
    <property type="match status" value="1"/>
</dbReference>
<feature type="transmembrane region" description="Helical" evidence="13">
    <location>
        <begin position="425"/>
        <end position="449"/>
    </location>
</feature>
<evidence type="ECO:0000256" key="2">
    <source>
        <dbReference type="ARBA" id="ARBA00010527"/>
    </source>
</evidence>
<evidence type="ECO:0000256" key="6">
    <source>
        <dbReference type="ARBA" id="ARBA00022692"/>
    </source>
</evidence>
<evidence type="ECO:0000256" key="10">
    <source>
        <dbReference type="ARBA" id="ARBA00023186"/>
    </source>
</evidence>
<comment type="similarity">
    <text evidence="2 13">Belongs to the OXA1/ALB3/YidC family. Type 1 subfamily.</text>
</comment>
<dbReference type="Gene3D" id="2.70.98.90">
    <property type="match status" value="1"/>
</dbReference>
<feature type="transmembrane region" description="Helical" evidence="13">
    <location>
        <begin position="363"/>
        <end position="383"/>
    </location>
</feature>
<dbReference type="Proteomes" id="UP000248745">
    <property type="component" value="Unassembled WGS sequence"/>
</dbReference>
<dbReference type="InterPro" id="IPR028055">
    <property type="entry name" value="YidC/Oxa/ALB_C"/>
</dbReference>
<dbReference type="OrthoDB" id="9780552at2"/>
<evidence type="ECO:0000256" key="1">
    <source>
        <dbReference type="ARBA" id="ARBA00004429"/>
    </source>
</evidence>
<comment type="caution">
    <text evidence="16">The sequence shown here is derived from an EMBL/GenBank/DDBJ whole genome shotgun (WGS) entry which is preliminary data.</text>
</comment>
<feature type="transmembrane region" description="Helical" evidence="13">
    <location>
        <begin position="523"/>
        <end position="545"/>
    </location>
</feature>
<dbReference type="EMBL" id="QKTW01000016">
    <property type="protein sequence ID" value="PZF72789.1"/>
    <property type="molecule type" value="Genomic_DNA"/>
</dbReference>
<accession>A0A2W2B921</accession>
<feature type="domain" description="Membrane insertase YidC/Oxa/ALB C-terminal" evidence="14">
    <location>
        <begin position="363"/>
        <end position="559"/>
    </location>
</feature>
<comment type="function">
    <text evidence="13">Required for the insertion and/or proper folding and/or complex formation of integral membrane proteins into the membrane. Involved in integration of membrane proteins that insert both dependently and independently of the Sec translocase complex, as well as at least some lipoproteins. Aids folding of multispanning membrane proteins.</text>
</comment>
<dbReference type="GO" id="GO:0032977">
    <property type="term" value="F:membrane insertase activity"/>
    <property type="evidence" value="ECO:0007669"/>
    <property type="project" value="InterPro"/>
</dbReference>
<keyword evidence="7 13" id="KW-0653">Protein transport</keyword>
<dbReference type="CDD" id="cd19961">
    <property type="entry name" value="EcYidC-like_peri"/>
    <property type="match status" value="1"/>
</dbReference>
<feature type="transmembrane region" description="Helical" evidence="13">
    <location>
        <begin position="333"/>
        <end position="357"/>
    </location>
</feature>
<evidence type="ECO:0000256" key="12">
    <source>
        <dbReference type="ARBA" id="ARBA00033342"/>
    </source>
</evidence>
<proteinExistence type="inferred from homology"/>
<comment type="subcellular location">
    <subcellularLocation>
        <location evidence="1">Cell inner membrane</location>
        <topology evidence="1">Multi-pass membrane protein</topology>
    </subcellularLocation>
    <subcellularLocation>
        <location evidence="13">Cell membrane</location>
        <topology evidence="13">Multi-pass membrane protein</topology>
    </subcellularLocation>
</comment>
<keyword evidence="17" id="KW-1185">Reference proteome</keyword>
<evidence type="ECO:0000256" key="3">
    <source>
        <dbReference type="ARBA" id="ARBA00015325"/>
    </source>
</evidence>
<feature type="transmembrane region" description="Helical" evidence="13">
    <location>
        <begin position="6"/>
        <end position="22"/>
    </location>
</feature>
<dbReference type="GO" id="GO:0015031">
    <property type="term" value="P:protein transport"/>
    <property type="evidence" value="ECO:0007669"/>
    <property type="project" value="UniProtKB-KW"/>
</dbReference>
<evidence type="ECO:0000259" key="14">
    <source>
        <dbReference type="Pfam" id="PF02096"/>
    </source>
</evidence>
<evidence type="ECO:0000256" key="13">
    <source>
        <dbReference type="HAMAP-Rule" id="MF_01810"/>
    </source>
</evidence>
<keyword evidence="10 13" id="KW-0143">Chaperone</keyword>
<keyword evidence="4 13" id="KW-0813">Transport</keyword>
<dbReference type="NCBIfam" id="TIGR03593">
    <property type="entry name" value="yidC_nterm"/>
    <property type="match status" value="1"/>
</dbReference>
<feature type="transmembrane region" description="Helical" evidence="13">
    <location>
        <begin position="485"/>
        <end position="503"/>
    </location>
</feature>
<keyword evidence="5 13" id="KW-1003">Cell membrane</keyword>